<dbReference type="EC" id="2.7.7.108" evidence="5"/>
<dbReference type="PANTHER" id="PTHR39560">
    <property type="entry name" value="PROTEIN ADENYLYLTRANSFERASE FIC-RELATED"/>
    <property type="match status" value="1"/>
</dbReference>
<evidence type="ECO:0000313" key="9">
    <source>
        <dbReference type="Proteomes" id="UP000004923"/>
    </source>
</evidence>
<evidence type="ECO:0000256" key="7">
    <source>
        <dbReference type="ARBA" id="ARBA00048696"/>
    </source>
</evidence>
<dbReference type="GO" id="GO:0051302">
    <property type="term" value="P:regulation of cell division"/>
    <property type="evidence" value="ECO:0007669"/>
    <property type="project" value="TreeGrafter"/>
</dbReference>
<organism evidence="8 9">
    <name type="scientific">Phascolarctobacterium succinatutens YIT 12067</name>
    <dbReference type="NCBI Taxonomy" id="626939"/>
    <lineage>
        <taxon>Bacteria</taxon>
        <taxon>Bacillati</taxon>
        <taxon>Bacillota</taxon>
        <taxon>Negativicutes</taxon>
        <taxon>Acidaminococcales</taxon>
        <taxon>Acidaminococcaceae</taxon>
        <taxon>Phascolarctobacterium</taxon>
    </lineage>
</organism>
<dbReference type="GO" id="GO:0070733">
    <property type="term" value="F:AMPylase activity"/>
    <property type="evidence" value="ECO:0007669"/>
    <property type="project" value="UniProtKB-EC"/>
</dbReference>
<dbReference type="Gene3D" id="1.10.3290.10">
    <property type="entry name" value="Fido-like domain"/>
    <property type="match status" value="1"/>
</dbReference>
<gene>
    <name evidence="8" type="ORF">HMPREF9443_00361</name>
</gene>
<dbReference type="SUPFAM" id="SSF140931">
    <property type="entry name" value="Fic-like"/>
    <property type="match status" value="1"/>
</dbReference>
<reference evidence="8 9" key="1">
    <citation type="submission" date="2011-01" db="EMBL/GenBank/DDBJ databases">
        <authorList>
            <person name="Weinstock G."/>
            <person name="Sodergren E."/>
            <person name="Clifton S."/>
            <person name="Fulton L."/>
            <person name="Fulton B."/>
            <person name="Courtney L."/>
            <person name="Fronick C."/>
            <person name="Harrison M."/>
            <person name="Strong C."/>
            <person name="Farmer C."/>
            <person name="Delahaunty K."/>
            <person name="Markovic C."/>
            <person name="Hall O."/>
            <person name="Minx P."/>
            <person name="Tomlinson C."/>
            <person name="Mitreva M."/>
            <person name="Hou S."/>
            <person name="Chen J."/>
            <person name="Wollam A."/>
            <person name="Pepin K.H."/>
            <person name="Johnson M."/>
            <person name="Bhonagiri V."/>
            <person name="Zhang X."/>
            <person name="Suruliraj S."/>
            <person name="Warren W."/>
            <person name="Chinwalla A."/>
            <person name="Mardis E.R."/>
            <person name="Wilson R.K."/>
        </authorList>
    </citation>
    <scope>NUCLEOTIDE SEQUENCE [LARGE SCALE GENOMIC DNA]</scope>
    <source>
        <strain evidence="8 9">YIT 12067</strain>
    </source>
</reference>
<comment type="caution">
    <text evidence="8">The sequence shown here is derived from an EMBL/GenBank/DDBJ whole genome shotgun (WGS) entry which is preliminary data.</text>
</comment>
<evidence type="ECO:0000313" key="8">
    <source>
        <dbReference type="EMBL" id="EFY05663.1"/>
    </source>
</evidence>
<dbReference type="eggNOG" id="COG2184">
    <property type="taxonomic scope" value="Bacteria"/>
</dbReference>
<protein>
    <recommendedName>
        <fullName evidence="5">protein adenylyltransferase</fullName>
        <ecNumber evidence="5">2.7.7.108</ecNumber>
    </recommendedName>
</protein>
<keyword evidence="1" id="KW-0808">Transferase</keyword>
<keyword evidence="4" id="KW-0067">ATP-binding</keyword>
<keyword evidence="2" id="KW-0548">Nucleotidyltransferase</keyword>
<dbReference type="Proteomes" id="UP000004923">
    <property type="component" value="Unassembled WGS sequence"/>
</dbReference>
<dbReference type="HOGENOM" id="CLU_080158_4_1_9"/>
<comment type="catalytic activity">
    <reaction evidence="7">
        <text>L-tyrosyl-[protein] + ATP = O-(5'-adenylyl)-L-tyrosyl-[protein] + diphosphate</text>
        <dbReference type="Rhea" id="RHEA:54288"/>
        <dbReference type="Rhea" id="RHEA-COMP:10136"/>
        <dbReference type="Rhea" id="RHEA-COMP:13846"/>
        <dbReference type="ChEBI" id="CHEBI:30616"/>
        <dbReference type="ChEBI" id="CHEBI:33019"/>
        <dbReference type="ChEBI" id="CHEBI:46858"/>
        <dbReference type="ChEBI" id="CHEBI:83624"/>
        <dbReference type="EC" id="2.7.7.108"/>
    </reaction>
</comment>
<dbReference type="InterPro" id="IPR036597">
    <property type="entry name" value="Fido-like_dom_sf"/>
</dbReference>
<evidence type="ECO:0000256" key="2">
    <source>
        <dbReference type="ARBA" id="ARBA00022695"/>
    </source>
</evidence>
<evidence type="ECO:0000256" key="1">
    <source>
        <dbReference type="ARBA" id="ARBA00022679"/>
    </source>
</evidence>
<dbReference type="GO" id="GO:0005524">
    <property type="term" value="F:ATP binding"/>
    <property type="evidence" value="ECO:0007669"/>
    <property type="project" value="UniProtKB-KW"/>
</dbReference>
<evidence type="ECO:0000256" key="3">
    <source>
        <dbReference type="ARBA" id="ARBA00022741"/>
    </source>
</evidence>
<dbReference type="PANTHER" id="PTHR39560:SF1">
    <property type="entry name" value="PROTEIN ADENYLYLTRANSFERASE FIC-RELATED"/>
    <property type="match status" value="1"/>
</dbReference>
<proteinExistence type="predicted"/>
<evidence type="ECO:0000256" key="5">
    <source>
        <dbReference type="ARBA" id="ARBA00034531"/>
    </source>
</evidence>
<comment type="catalytic activity">
    <reaction evidence="6">
        <text>L-threonyl-[protein] + ATP = 3-O-(5'-adenylyl)-L-threonyl-[protein] + diphosphate</text>
        <dbReference type="Rhea" id="RHEA:54292"/>
        <dbReference type="Rhea" id="RHEA-COMP:11060"/>
        <dbReference type="Rhea" id="RHEA-COMP:13847"/>
        <dbReference type="ChEBI" id="CHEBI:30013"/>
        <dbReference type="ChEBI" id="CHEBI:30616"/>
        <dbReference type="ChEBI" id="CHEBI:33019"/>
        <dbReference type="ChEBI" id="CHEBI:138113"/>
        <dbReference type="EC" id="2.7.7.108"/>
    </reaction>
</comment>
<evidence type="ECO:0000256" key="6">
    <source>
        <dbReference type="ARBA" id="ARBA00047939"/>
    </source>
</evidence>
<evidence type="ECO:0000256" key="4">
    <source>
        <dbReference type="ARBA" id="ARBA00022840"/>
    </source>
</evidence>
<name>E8LBZ8_9FIRM</name>
<accession>E8LBZ8</accession>
<sequence length="93" mass="10629">MTKEIPMTIENKLGITNSAELAKEEERLSKMQAIKLFESDALANLPAGKFSTLPFIHEYLFRDIYSFAGEIRDVNIAKGNFRFAPLMYLREAL</sequence>
<keyword evidence="3" id="KW-0547">Nucleotide-binding</keyword>
<dbReference type="AlphaFoldDB" id="E8LBZ8"/>
<keyword evidence="9" id="KW-1185">Reference proteome</keyword>
<dbReference type="EMBL" id="AEVN01000012">
    <property type="protein sequence ID" value="EFY05663.1"/>
    <property type="molecule type" value="Genomic_DNA"/>
</dbReference>